<dbReference type="AlphaFoldDB" id="A0A3S4VVG6"/>
<dbReference type="EMBL" id="LR134477">
    <property type="protein sequence ID" value="VEI14589.1"/>
    <property type="molecule type" value="Genomic_DNA"/>
</dbReference>
<sequence>MARTDTGSDADTGADIGPGLADRAADLCSGLLTAARRCGALALTVVLSLRTWWRRRHSGTRTVIGTTAMILASSLVSLLLGLSTATASAPVGPHEATWSTTLDSTVTLDLGPLGTASMESPAGVLGVKVVLGEIPGDPVPDAASTASVGQSLSSDAASYLSLVSHPDLTIRQGLYGLAGDALRRAGVVEAIFLCCVAAWRLAPTKPLRETVRAGASHRWATTVAVSAAVATVASLLVPATRTTTVHGSTLSVLEGTPLAQARFSGRIADVVTAYGPKARSFVETNNDFYAKADTNLRAAWKASEQTDGLVDVTAADGEVDTEDLQARLKAASAKTLVEAAPAPQDEAPQPPEGPGPTATPSASATPSVTAPPVTGARSVPERGRKTAVLTTDLHCNLDVIAFSGVLDQLSGADVHMDDGDLTMTGSDPERVCVDALTQAVPSSTAKIATIGNHDSDATAARLRSQGWTVTDGSVQRVAGISVLGDDDAERTTTAGTKPRGGETTEQIAARLAKVTCGRTPVNVVLIHQPATFDPLMKEGCAPLLLAGHVHAERGMTTAISPQTGRPVTGIISGAGKGGTSLGSVTEDAFLHVMSFDSTGALVAWRAVILHPDASVTVGAWRSVPGIAPGQETATMASTPDPSASASQTAPAETSGEAPADSEEGAESQDAAQPQEGAEPQDQADLSDG</sequence>
<evidence type="ECO:0000256" key="2">
    <source>
        <dbReference type="SAM" id="Phobius"/>
    </source>
</evidence>
<feature type="transmembrane region" description="Helical" evidence="2">
    <location>
        <begin position="63"/>
        <end position="82"/>
    </location>
</feature>
<name>A0A3S4VVG6_ACTVI</name>
<keyword evidence="2" id="KW-1133">Transmembrane helix</keyword>
<protein>
    <submittedName>
        <fullName evidence="3">Uncharacterized protein</fullName>
    </submittedName>
</protein>
<keyword evidence="2" id="KW-0812">Transmembrane</keyword>
<dbReference type="KEGG" id="avc:NCTC10951_00458"/>
<gene>
    <name evidence="3" type="ORF">NCTC10951_00458</name>
</gene>
<proteinExistence type="predicted"/>
<feature type="region of interest" description="Disordered" evidence="1">
    <location>
        <begin position="629"/>
        <end position="688"/>
    </location>
</feature>
<evidence type="ECO:0000256" key="1">
    <source>
        <dbReference type="SAM" id="MobiDB-lite"/>
    </source>
</evidence>
<reference evidence="3 4" key="1">
    <citation type="submission" date="2018-12" db="EMBL/GenBank/DDBJ databases">
        <authorList>
            <consortium name="Pathogen Informatics"/>
        </authorList>
    </citation>
    <scope>NUCLEOTIDE SEQUENCE [LARGE SCALE GENOMIC DNA]</scope>
    <source>
        <strain evidence="3 4">NCTC10951</strain>
    </source>
</reference>
<feature type="region of interest" description="Disordered" evidence="1">
    <location>
        <begin position="338"/>
        <end position="382"/>
    </location>
</feature>
<feature type="compositionally biased region" description="Low complexity" evidence="1">
    <location>
        <begin position="355"/>
        <end position="376"/>
    </location>
</feature>
<feature type="compositionally biased region" description="Polar residues" evidence="1">
    <location>
        <begin position="631"/>
        <end position="651"/>
    </location>
</feature>
<organism evidence="3 4">
    <name type="scientific">Actinomyces viscosus</name>
    <dbReference type="NCBI Taxonomy" id="1656"/>
    <lineage>
        <taxon>Bacteria</taxon>
        <taxon>Bacillati</taxon>
        <taxon>Actinomycetota</taxon>
        <taxon>Actinomycetes</taxon>
        <taxon>Actinomycetales</taxon>
        <taxon>Actinomycetaceae</taxon>
        <taxon>Actinomyces</taxon>
    </lineage>
</organism>
<dbReference type="RefSeq" id="WP_126413228.1">
    <property type="nucleotide sequence ID" value="NZ_JASPER010000003.1"/>
</dbReference>
<evidence type="ECO:0000313" key="4">
    <source>
        <dbReference type="Proteomes" id="UP000268658"/>
    </source>
</evidence>
<dbReference type="OrthoDB" id="5241348at2"/>
<dbReference type="InterPro" id="IPR029052">
    <property type="entry name" value="Metallo-depent_PP-like"/>
</dbReference>
<keyword evidence="2" id="KW-0472">Membrane</keyword>
<evidence type="ECO:0000313" key="3">
    <source>
        <dbReference type="EMBL" id="VEI14589.1"/>
    </source>
</evidence>
<dbReference type="SUPFAM" id="SSF56300">
    <property type="entry name" value="Metallo-dependent phosphatases"/>
    <property type="match status" value="1"/>
</dbReference>
<accession>A0A3S4VVG6</accession>
<dbReference type="Proteomes" id="UP000268658">
    <property type="component" value="Chromosome"/>
</dbReference>